<accession>A0ABD3M4W5</accession>
<dbReference type="EMBL" id="JALLBG020000214">
    <property type="protein sequence ID" value="KAL3759070.1"/>
    <property type="molecule type" value="Genomic_DNA"/>
</dbReference>
<evidence type="ECO:0000313" key="3">
    <source>
        <dbReference type="EMBL" id="KAL3759070.1"/>
    </source>
</evidence>
<name>A0ABD3M4W5_9STRA</name>
<dbReference type="Proteomes" id="UP001530293">
    <property type="component" value="Unassembled WGS sequence"/>
</dbReference>
<evidence type="ECO:0000256" key="2">
    <source>
        <dbReference type="SAM" id="SignalP"/>
    </source>
</evidence>
<protein>
    <recommendedName>
        <fullName evidence="5">Secreted protein</fullName>
    </recommendedName>
</protein>
<feature type="region of interest" description="Disordered" evidence="1">
    <location>
        <begin position="109"/>
        <end position="131"/>
    </location>
</feature>
<comment type="caution">
    <text evidence="3">The sequence shown here is derived from an EMBL/GenBank/DDBJ whole genome shotgun (WGS) entry which is preliminary data.</text>
</comment>
<feature type="chain" id="PRO_5044754090" description="Secreted protein" evidence="2">
    <location>
        <begin position="17"/>
        <end position="178"/>
    </location>
</feature>
<gene>
    <name evidence="3" type="ORF">ACHAWU_008679</name>
</gene>
<keyword evidence="2" id="KW-0732">Signal</keyword>
<organism evidence="3 4">
    <name type="scientific">Discostella pseudostelligera</name>
    <dbReference type="NCBI Taxonomy" id="259834"/>
    <lineage>
        <taxon>Eukaryota</taxon>
        <taxon>Sar</taxon>
        <taxon>Stramenopiles</taxon>
        <taxon>Ochrophyta</taxon>
        <taxon>Bacillariophyta</taxon>
        <taxon>Coscinodiscophyceae</taxon>
        <taxon>Thalassiosirophycidae</taxon>
        <taxon>Stephanodiscales</taxon>
        <taxon>Stephanodiscaceae</taxon>
        <taxon>Discostella</taxon>
    </lineage>
</organism>
<reference evidence="3 4" key="1">
    <citation type="submission" date="2024-10" db="EMBL/GenBank/DDBJ databases">
        <title>Updated reference genomes for cyclostephanoid diatoms.</title>
        <authorList>
            <person name="Roberts W.R."/>
            <person name="Alverson A.J."/>
        </authorList>
    </citation>
    <scope>NUCLEOTIDE SEQUENCE [LARGE SCALE GENOMIC DNA]</scope>
    <source>
        <strain evidence="3 4">AJA232-27</strain>
    </source>
</reference>
<evidence type="ECO:0008006" key="5">
    <source>
        <dbReference type="Google" id="ProtNLM"/>
    </source>
</evidence>
<evidence type="ECO:0000313" key="4">
    <source>
        <dbReference type="Proteomes" id="UP001530293"/>
    </source>
</evidence>
<keyword evidence="4" id="KW-1185">Reference proteome</keyword>
<sequence>MAVFAVSFLFVSFTSSRLLYLPDTGSSSGAARGGWDSANLPPSFFAVPTGGRRWVGLLEEVSKWEELGSPTGKPCKFSSTIQSCLVPEGFSEPAHHHRAIPFWTRPQHPLDSSRIAGSSSSSSSSSKATHSPPFNQWVGLLEEVSKWEELGSPTGKPCKFSSTIQSCLVPEGFSVCVL</sequence>
<dbReference type="AlphaFoldDB" id="A0ABD3M4W5"/>
<feature type="signal peptide" evidence="2">
    <location>
        <begin position="1"/>
        <end position="16"/>
    </location>
</feature>
<proteinExistence type="predicted"/>
<evidence type="ECO:0000256" key="1">
    <source>
        <dbReference type="SAM" id="MobiDB-lite"/>
    </source>
</evidence>